<organism evidence="1 2">
    <name type="scientific">Tilletiaria anomala (strain ATCC 24038 / CBS 436.72 / UBC 951)</name>
    <dbReference type="NCBI Taxonomy" id="1037660"/>
    <lineage>
        <taxon>Eukaryota</taxon>
        <taxon>Fungi</taxon>
        <taxon>Dikarya</taxon>
        <taxon>Basidiomycota</taxon>
        <taxon>Ustilaginomycotina</taxon>
        <taxon>Exobasidiomycetes</taxon>
        <taxon>Georgefischeriales</taxon>
        <taxon>Tilletiariaceae</taxon>
        <taxon>Tilletiaria</taxon>
    </lineage>
</organism>
<comment type="caution">
    <text evidence="1">The sequence shown here is derived from an EMBL/GenBank/DDBJ whole genome shotgun (WGS) entry which is preliminary data.</text>
</comment>
<dbReference type="Proteomes" id="UP000027361">
    <property type="component" value="Unassembled WGS sequence"/>
</dbReference>
<sequence>MRRTAIDGAKRGSLAVVRSLSRAATFAGPSSITLDMLESAERRTQRDWTNRISTALLDAEPAASQACPTPSWPAILRLGASRLPAFLCPV</sequence>
<proteinExistence type="predicted"/>
<evidence type="ECO:0000313" key="1">
    <source>
        <dbReference type="EMBL" id="KDN52023.1"/>
    </source>
</evidence>
<dbReference type="InParanoid" id="A0A066WHM9"/>
<dbReference type="HOGENOM" id="CLU_2446832_0_0_1"/>
<gene>
    <name evidence="1" type="ORF">K437DRAFT_272862</name>
</gene>
<dbReference type="GeneID" id="25266385"/>
<reference evidence="1 2" key="1">
    <citation type="submission" date="2014-05" db="EMBL/GenBank/DDBJ databases">
        <title>Draft genome sequence of a rare smut relative, Tilletiaria anomala UBC 951.</title>
        <authorList>
            <consortium name="DOE Joint Genome Institute"/>
            <person name="Toome M."/>
            <person name="Kuo A."/>
            <person name="Henrissat B."/>
            <person name="Lipzen A."/>
            <person name="Tritt A."/>
            <person name="Yoshinaga Y."/>
            <person name="Zane M."/>
            <person name="Barry K."/>
            <person name="Grigoriev I.V."/>
            <person name="Spatafora J.W."/>
            <person name="Aimea M.C."/>
        </authorList>
    </citation>
    <scope>NUCLEOTIDE SEQUENCE [LARGE SCALE GENOMIC DNA]</scope>
    <source>
        <strain evidence="1 2">UBC 951</strain>
    </source>
</reference>
<accession>A0A066WHM9</accession>
<evidence type="ECO:0000313" key="2">
    <source>
        <dbReference type="Proteomes" id="UP000027361"/>
    </source>
</evidence>
<dbReference type="EMBL" id="JMSN01000015">
    <property type="protein sequence ID" value="KDN52023.1"/>
    <property type="molecule type" value="Genomic_DNA"/>
</dbReference>
<keyword evidence="2" id="KW-1185">Reference proteome</keyword>
<name>A0A066WHM9_TILAU</name>
<dbReference type="RefSeq" id="XP_013244868.1">
    <property type="nucleotide sequence ID" value="XM_013389414.1"/>
</dbReference>
<dbReference type="AlphaFoldDB" id="A0A066WHM9"/>
<protein>
    <submittedName>
        <fullName evidence="1">Uncharacterized protein</fullName>
    </submittedName>
</protein>
<feature type="non-terminal residue" evidence="1">
    <location>
        <position position="90"/>
    </location>
</feature>